<feature type="region of interest" description="Disordered" evidence="1">
    <location>
        <begin position="1"/>
        <end position="42"/>
    </location>
</feature>
<dbReference type="PANTHER" id="PTHR46601:SF2">
    <property type="entry name" value="UBIQUITIN-LIKE PROTEASE FAMILY PROFILE DOMAIN-CONTAINING PROTEIN"/>
    <property type="match status" value="1"/>
</dbReference>
<evidence type="ECO:0000313" key="2">
    <source>
        <dbReference type="EMBL" id="CAB4041421.1"/>
    </source>
</evidence>
<evidence type="ECO:0000313" key="3">
    <source>
        <dbReference type="Proteomes" id="UP001152795"/>
    </source>
</evidence>
<organism evidence="2 3">
    <name type="scientific">Paramuricea clavata</name>
    <name type="common">Red gorgonian</name>
    <name type="synonym">Violescent sea-whip</name>
    <dbReference type="NCBI Taxonomy" id="317549"/>
    <lineage>
        <taxon>Eukaryota</taxon>
        <taxon>Metazoa</taxon>
        <taxon>Cnidaria</taxon>
        <taxon>Anthozoa</taxon>
        <taxon>Octocorallia</taxon>
        <taxon>Malacalcyonacea</taxon>
        <taxon>Plexauridae</taxon>
        <taxon>Paramuricea</taxon>
    </lineage>
</organism>
<dbReference type="AlphaFoldDB" id="A0A6S7KEI0"/>
<dbReference type="Proteomes" id="UP001152795">
    <property type="component" value="Unassembled WGS sequence"/>
</dbReference>
<sequence>MALTAAERQRRRREKLKQQGKYEEYKSHHREIAQKSRDKKKDLLENLSQQRREIFQREQREATRKRVAKCRALKKEKEKESVVMPPIVSAVAFFRATARAKRALKNALPKSPRRRKAVHRKLYESELDGSSISSSTDSPKRSNALSDELVELVKTFYQRDDISRQAPGRKDVINVQDKNGQKVSYQTRHLTSSVMETYALFCKEYPNKIGKSKFAELRPKHVLLSSKLPHNVCLCKYHENFINAVNILHQVSPSVPLYTNEFPQSCLCNPVKRECWMNQCEQCKDGKGFRNSYPLEENGDVKWYVWKTDSSNKLVKNVEEGTTEELYTHICSIIPQFMAHCFTKRMQAEAYNKERKDAEADSESLSNAAFLQVDFSENYTCVSQDEIQSAHWKQSQVSLFTAALWYSGILHPIVIASDNLNHSKDTIVAYIDYLLSILPSNTQNISIWSDGPSSQFKNRFIVAALKSLQDKHKIQITWNYFATSHGKGPVDGIGGAVKRQVWMTVKTRKHIVCDAKSFVVAAEDSSNVKVVEMATSEIEERNTSLNTKEVFEDASPIPGIAAIHSIKIDNAGKIVGRVL</sequence>
<proteinExistence type="predicted"/>
<feature type="compositionally biased region" description="Basic and acidic residues" evidence="1">
    <location>
        <begin position="16"/>
        <end position="42"/>
    </location>
</feature>
<evidence type="ECO:0000256" key="1">
    <source>
        <dbReference type="SAM" id="MobiDB-lite"/>
    </source>
</evidence>
<keyword evidence="3" id="KW-1185">Reference proteome</keyword>
<dbReference type="OrthoDB" id="10062343at2759"/>
<gene>
    <name evidence="2" type="ORF">PACLA_8A037058</name>
</gene>
<dbReference type="PANTHER" id="PTHR46601">
    <property type="entry name" value="ULP_PROTEASE DOMAIN-CONTAINING PROTEIN"/>
    <property type="match status" value="1"/>
</dbReference>
<dbReference type="EMBL" id="CACRXK020028290">
    <property type="protein sequence ID" value="CAB4041421.1"/>
    <property type="molecule type" value="Genomic_DNA"/>
</dbReference>
<name>A0A6S7KEI0_PARCT</name>
<feature type="non-terminal residue" evidence="2">
    <location>
        <position position="579"/>
    </location>
</feature>
<protein>
    <submittedName>
        <fullName evidence="2">Uncharacterized protein</fullName>
    </submittedName>
</protein>
<comment type="caution">
    <text evidence="2">The sequence shown here is derived from an EMBL/GenBank/DDBJ whole genome shotgun (WGS) entry which is preliminary data.</text>
</comment>
<accession>A0A6S7KEI0</accession>
<reference evidence="2" key="1">
    <citation type="submission" date="2020-04" db="EMBL/GenBank/DDBJ databases">
        <authorList>
            <person name="Alioto T."/>
            <person name="Alioto T."/>
            <person name="Gomez Garrido J."/>
        </authorList>
    </citation>
    <scope>NUCLEOTIDE SEQUENCE</scope>
    <source>
        <strain evidence="2">A484AB</strain>
    </source>
</reference>